<dbReference type="GO" id="GO:0019243">
    <property type="term" value="P:methylglyoxal catabolic process to D-lactate via S-lactoyl-glutathione"/>
    <property type="evidence" value="ECO:0007669"/>
    <property type="project" value="TreeGrafter"/>
</dbReference>
<dbReference type="Pfam" id="PF00903">
    <property type="entry name" value="Glyoxalase"/>
    <property type="match status" value="1"/>
</dbReference>
<dbReference type="KEGG" id="fho:H9Q81_09865"/>
<reference evidence="6 7" key="1">
    <citation type="submission" date="2020-08" db="EMBL/GenBank/DDBJ databases">
        <authorList>
            <person name="Liu C."/>
            <person name="Sun Q."/>
        </authorList>
    </citation>
    <scope>NUCLEOTIDE SEQUENCE [LARGE SCALE GENOMIC DNA]</scope>
    <source>
        <strain evidence="6 7">NSJ-57</strain>
    </source>
</reference>
<dbReference type="GO" id="GO:0005737">
    <property type="term" value="C:cytoplasm"/>
    <property type="evidence" value="ECO:0007669"/>
    <property type="project" value="TreeGrafter"/>
</dbReference>
<dbReference type="PANTHER" id="PTHR46036">
    <property type="entry name" value="LACTOYLGLUTATHIONE LYASE"/>
    <property type="match status" value="1"/>
</dbReference>
<keyword evidence="7" id="KW-1185">Reference proteome</keyword>
<proteinExistence type="predicted"/>
<dbReference type="EMBL" id="CP060637">
    <property type="protein sequence ID" value="QNM15199.1"/>
    <property type="molecule type" value="Genomic_DNA"/>
</dbReference>
<dbReference type="Proteomes" id="UP000515913">
    <property type="component" value="Chromosome"/>
</dbReference>
<evidence type="ECO:0000313" key="7">
    <source>
        <dbReference type="Proteomes" id="UP000515913"/>
    </source>
</evidence>
<feature type="domain" description="VOC" evidence="5">
    <location>
        <begin position="3"/>
        <end position="120"/>
    </location>
</feature>
<evidence type="ECO:0000256" key="2">
    <source>
        <dbReference type="ARBA" id="ARBA00030892"/>
    </source>
</evidence>
<name>A0A7G9GWL7_9FUSO</name>
<dbReference type="AlphaFoldDB" id="A0A7G9GWL7"/>
<evidence type="ECO:0000259" key="5">
    <source>
        <dbReference type="PROSITE" id="PS51819"/>
    </source>
</evidence>
<evidence type="ECO:0000256" key="1">
    <source>
        <dbReference type="ARBA" id="ARBA00030291"/>
    </source>
</evidence>
<sequence>MFRFNHYNINVLDLEKSINFYKNALGLNIIREKNAQDGSYKIVYLGDGKSDFSLELTWLKDRKEKYDLGDEEFHLALTAEDFNAAYEKHKAMNVIIFENPKMGIYFIGDPDGYWIEIIPPKK</sequence>
<dbReference type="GO" id="GO:0004462">
    <property type="term" value="F:lactoylglutathione lyase activity"/>
    <property type="evidence" value="ECO:0007669"/>
    <property type="project" value="TreeGrafter"/>
</dbReference>
<evidence type="ECO:0000256" key="4">
    <source>
        <dbReference type="ARBA" id="ARBA00033298"/>
    </source>
</evidence>
<accession>A0A7G9GWL7</accession>
<evidence type="ECO:0000256" key="3">
    <source>
        <dbReference type="ARBA" id="ARBA00032460"/>
    </source>
</evidence>
<gene>
    <name evidence="6" type="ORF">H9Q81_09865</name>
</gene>
<evidence type="ECO:0000313" key="6">
    <source>
        <dbReference type="EMBL" id="QNM15199.1"/>
    </source>
</evidence>
<dbReference type="SUPFAM" id="SSF54593">
    <property type="entry name" value="Glyoxalase/Bleomycin resistance protein/Dihydroxybiphenyl dioxygenase"/>
    <property type="match status" value="1"/>
</dbReference>
<dbReference type="PANTHER" id="PTHR46036:SF5">
    <property type="entry name" value="LACTOYLGLUTATHIONE LYASE"/>
    <property type="match status" value="1"/>
</dbReference>
<dbReference type="InterPro" id="IPR037523">
    <property type="entry name" value="VOC_core"/>
</dbReference>
<dbReference type="InterPro" id="IPR029068">
    <property type="entry name" value="Glyas_Bleomycin-R_OHBP_Dase"/>
</dbReference>
<protein>
    <recommendedName>
        <fullName evidence="2">Aldoketomutase</fullName>
    </recommendedName>
    <alternativeName>
        <fullName evidence="1">Ketone-aldehyde mutase</fullName>
    </alternativeName>
    <alternativeName>
        <fullName evidence="3">Methylglyoxalase</fullName>
    </alternativeName>
    <alternativeName>
        <fullName evidence="4">S-D-lactoylglutathione methylglyoxal lyase</fullName>
    </alternativeName>
</protein>
<organism evidence="6 7">
    <name type="scientific">Fusobacterium hominis</name>
    <dbReference type="NCBI Taxonomy" id="2764326"/>
    <lineage>
        <taxon>Bacteria</taxon>
        <taxon>Fusobacteriati</taxon>
        <taxon>Fusobacteriota</taxon>
        <taxon>Fusobacteriia</taxon>
        <taxon>Fusobacteriales</taxon>
        <taxon>Fusobacteriaceae</taxon>
        <taxon>Fusobacterium</taxon>
    </lineage>
</organism>
<dbReference type="PROSITE" id="PS51819">
    <property type="entry name" value="VOC"/>
    <property type="match status" value="1"/>
</dbReference>
<dbReference type="Gene3D" id="3.10.180.10">
    <property type="entry name" value="2,3-Dihydroxybiphenyl 1,2-Dioxygenase, domain 1"/>
    <property type="match status" value="1"/>
</dbReference>
<dbReference type="InterPro" id="IPR004360">
    <property type="entry name" value="Glyas_Fos-R_dOase_dom"/>
</dbReference>